<evidence type="ECO:0000256" key="1">
    <source>
        <dbReference type="SAM" id="SignalP"/>
    </source>
</evidence>
<dbReference type="PROSITE" id="PS51257">
    <property type="entry name" value="PROKAR_LIPOPROTEIN"/>
    <property type="match status" value="1"/>
</dbReference>
<organism evidence="2 3">
    <name type="scientific">Vibrio viridaestus</name>
    <dbReference type="NCBI Taxonomy" id="2487322"/>
    <lineage>
        <taxon>Bacteria</taxon>
        <taxon>Pseudomonadati</taxon>
        <taxon>Pseudomonadota</taxon>
        <taxon>Gammaproteobacteria</taxon>
        <taxon>Vibrionales</taxon>
        <taxon>Vibrionaceae</taxon>
        <taxon>Vibrio</taxon>
    </lineage>
</organism>
<sequence length="253" mass="27688">MTKKCIFPALSILLISGFSACASAADDSDQDKAADALSGTAKLGFLYSKASDTSSSLNSGLNLKYKPDEFSHEFKASTYYTNSSDDDDGVNKYALSYKFSYDLDPINALFIDNEYQHTQYQTYRHTYSVTAGLEHKIIDTKATQLSIGGGPGYRYTKRQADDSSYPNQEENDIIANGFIQGASKITDNLSVGGDANVDYGESNTTYTLGANVTNKLVNNIALVLDTQYIYNTDVSSDDSHDEIYSSVNLTYGF</sequence>
<evidence type="ECO:0000313" key="2">
    <source>
        <dbReference type="EMBL" id="RQW62738.1"/>
    </source>
</evidence>
<protein>
    <submittedName>
        <fullName evidence="2">DUF481 domain-containing protein</fullName>
    </submittedName>
</protein>
<feature type="signal peptide" evidence="1">
    <location>
        <begin position="1"/>
        <end position="24"/>
    </location>
</feature>
<dbReference type="InterPro" id="IPR007433">
    <property type="entry name" value="DUF481"/>
</dbReference>
<proteinExistence type="predicted"/>
<dbReference type="RefSeq" id="WP_124937731.1">
    <property type="nucleotide sequence ID" value="NZ_RJVQ01000005.1"/>
</dbReference>
<gene>
    <name evidence="2" type="ORF">EES38_13510</name>
</gene>
<dbReference type="Proteomes" id="UP000281112">
    <property type="component" value="Unassembled WGS sequence"/>
</dbReference>
<feature type="chain" id="PRO_5018335380" evidence="1">
    <location>
        <begin position="25"/>
        <end position="253"/>
    </location>
</feature>
<dbReference type="Pfam" id="PF04338">
    <property type="entry name" value="DUF481"/>
    <property type="match status" value="1"/>
</dbReference>
<comment type="caution">
    <text evidence="2">The sequence shown here is derived from an EMBL/GenBank/DDBJ whole genome shotgun (WGS) entry which is preliminary data.</text>
</comment>
<name>A0A3N9TES3_9VIBR</name>
<dbReference type="EMBL" id="RJVQ01000005">
    <property type="protein sequence ID" value="RQW62738.1"/>
    <property type="molecule type" value="Genomic_DNA"/>
</dbReference>
<dbReference type="AlphaFoldDB" id="A0A3N9TES3"/>
<keyword evidence="1" id="KW-0732">Signal</keyword>
<evidence type="ECO:0000313" key="3">
    <source>
        <dbReference type="Proteomes" id="UP000281112"/>
    </source>
</evidence>
<reference evidence="2 3" key="1">
    <citation type="submission" date="2018-11" db="EMBL/GenBank/DDBJ databases">
        <title>Vibrio LJC006 sp. nov., isolated from seawater during the bloom of the enteromorpha.</title>
        <authorList>
            <person name="Liang J."/>
        </authorList>
    </citation>
    <scope>NUCLEOTIDE SEQUENCE [LARGE SCALE GENOMIC DNA]</scope>
    <source>
        <strain evidence="2 3">LJC006</strain>
    </source>
</reference>
<accession>A0A3N9TES3</accession>
<dbReference type="OrthoDB" id="5867182at2"/>
<keyword evidence="3" id="KW-1185">Reference proteome</keyword>